<evidence type="ECO:0000256" key="1">
    <source>
        <dbReference type="ARBA" id="ARBA00008072"/>
    </source>
</evidence>
<organism evidence="5 6">
    <name type="scientific">Paraphoma chrysanthemicola</name>
    <dbReference type="NCBI Taxonomy" id="798071"/>
    <lineage>
        <taxon>Eukaryota</taxon>
        <taxon>Fungi</taxon>
        <taxon>Dikarya</taxon>
        <taxon>Ascomycota</taxon>
        <taxon>Pezizomycotina</taxon>
        <taxon>Dothideomycetes</taxon>
        <taxon>Pleosporomycetidae</taxon>
        <taxon>Pleosporales</taxon>
        <taxon>Pleosporineae</taxon>
        <taxon>Phaeosphaeriaceae</taxon>
        <taxon>Paraphoma</taxon>
    </lineage>
</organism>
<dbReference type="InterPro" id="IPR011032">
    <property type="entry name" value="GroES-like_sf"/>
</dbReference>
<evidence type="ECO:0000259" key="4">
    <source>
        <dbReference type="SMART" id="SM00829"/>
    </source>
</evidence>
<comment type="caution">
    <text evidence="5">The sequence shown here is derived from an EMBL/GenBank/DDBJ whole genome shotgun (WGS) entry which is preliminary data.</text>
</comment>
<name>A0A8K0W557_9PLEO</name>
<dbReference type="OrthoDB" id="48317at2759"/>
<comment type="subunit">
    <text evidence="2">Monomer.</text>
</comment>
<evidence type="ECO:0000313" key="5">
    <source>
        <dbReference type="EMBL" id="KAH7095559.1"/>
    </source>
</evidence>
<proteinExistence type="inferred from homology"/>
<dbReference type="InterPro" id="IPR020843">
    <property type="entry name" value="ER"/>
</dbReference>
<keyword evidence="3" id="KW-0560">Oxidoreductase</keyword>
<evidence type="ECO:0000256" key="2">
    <source>
        <dbReference type="ARBA" id="ARBA00011245"/>
    </source>
</evidence>
<dbReference type="Gene3D" id="3.40.50.720">
    <property type="entry name" value="NAD(P)-binding Rossmann-like Domain"/>
    <property type="match status" value="1"/>
</dbReference>
<dbReference type="PANTHER" id="PTHR45348">
    <property type="entry name" value="HYPOTHETICAL OXIDOREDUCTASE (EUROFUNG)"/>
    <property type="match status" value="1"/>
</dbReference>
<feature type="domain" description="Enoyl reductase (ER)" evidence="4">
    <location>
        <begin position="24"/>
        <end position="353"/>
    </location>
</feature>
<dbReference type="InterPro" id="IPR013154">
    <property type="entry name" value="ADH-like_N"/>
</dbReference>
<evidence type="ECO:0000256" key="3">
    <source>
        <dbReference type="ARBA" id="ARBA00023002"/>
    </source>
</evidence>
<dbReference type="Pfam" id="PF00107">
    <property type="entry name" value="ADH_zinc_N"/>
    <property type="match status" value="1"/>
</dbReference>
<dbReference type="InterPro" id="IPR013149">
    <property type="entry name" value="ADH-like_C"/>
</dbReference>
<dbReference type="AlphaFoldDB" id="A0A8K0W557"/>
<dbReference type="InterPro" id="IPR047122">
    <property type="entry name" value="Trans-enoyl_RdTase-like"/>
</dbReference>
<dbReference type="EMBL" id="JAGMVJ010000001">
    <property type="protein sequence ID" value="KAH7095559.1"/>
    <property type="molecule type" value="Genomic_DNA"/>
</dbReference>
<dbReference type="SUPFAM" id="SSF50129">
    <property type="entry name" value="GroES-like"/>
    <property type="match status" value="1"/>
</dbReference>
<dbReference type="InterPro" id="IPR036291">
    <property type="entry name" value="NAD(P)-bd_dom_sf"/>
</dbReference>
<reference evidence="5" key="1">
    <citation type="journal article" date="2021" name="Nat. Commun.">
        <title>Genetic determinants of endophytism in the Arabidopsis root mycobiome.</title>
        <authorList>
            <person name="Mesny F."/>
            <person name="Miyauchi S."/>
            <person name="Thiergart T."/>
            <person name="Pickel B."/>
            <person name="Atanasova L."/>
            <person name="Karlsson M."/>
            <person name="Huettel B."/>
            <person name="Barry K.W."/>
            <person name="Haridas S."/>
            <person name="Chen C."/>
            <person name="Bauer D."/>
            <person name="Andreopoulos W."/>
            <person name="Pangilinan J."/>
            <person name="LaButti K."/>
            <person name="Riley R."/>
            <person name="Lipzen A."/>
            <person name="Clum A."/>
            <person name="Drula E."/>
            <person name="Henrissat B."/>
            <person name="Kohler A."/>
            <person name="Grigoriev I.V."/>
            <person name="Martin F.M."/>
            <person name="Hacquard S."/>
        </authorList>
    </citation>
    <scope>NUCLEOTIDE SEQUENCE</scope>
    <source>
        <strain evidence="5">MPI-SDFR-AT-0120</strain>
    </source>
</reference>
<keyword evidence="6" id="KW-1185">Reference proteome</keyword>
<gene>
    <name evidence="5" type="ORF">FB567DRAFT_601487</name>
</gene>
<dbReference type="GO" id="GO:0016651">
    <property type="term" value="F:oxidoreductase activity, acting on NAD(P)H"/>
    <property type="evidence" value="ECO:0007669"/>
    <property type="project" value="InterPro"/>
</dbReference>
<dbReference type="Proteomes" id="UP000813461">
    <property type="component" value="Unassembled WGS sequence"/>
</dbReference>
<comment type="similarity">
    <text evidence="1">Belongs to the zinc-containing alcohol dehydrogenase family.</text>
</comment>
<dbReference type="SUPFAM" id="SSF51735">
    <property type="entry name" value="NAD(P)-binding Rossmann-fold domains"/>
    <property type="match status" value="1"/>
</dbReference>
<sequence length="355" mass="38031">MKALVANRALLSRTANLLTNHPIGAGLKISTIPVSTLTKNEILVKISATSLNPIDAKFVDVLAPSGSILGCDFAGTVADAGSSSWRKGDRVAGFVQGGISSDIGAFADYVKADEDLVWRVPESVRDEEAATYGIVAGTAMQALKLHLGIWWNQDTKKEHTGGERVLLVYSGATSVGLFAIQMAKRAGWTVVTTASPRSFDLVKRYGADHIYDYRTPSAAQDIKKAFPHISRALDCISIGESTKFCGQVLGGNTNAKVITLLDSKTKVPGVEVKMIMSFQMLGKEFAWLPPIGPKFPVSREDRDALVQFYAELGDIVGEVKSPPVTVLDGGFDGIIKGLDKLRKGTVSGSKLVVKY</sequence>
<accession>A0A8K0W557</accession>
<dbReference type="CDD" id="cd08249">
    <property type="entry name" value="enoyl_reductase_like"/>
    <property type="match status" value="1"/>
</dbReference>
<dbReference type="PANTHER" id="PTHR45348:SF7">
    <property type="entry name" value="ZINC BINDING OXIDOREDUCTASE, PUTATIVE-RELATED"/>
    <property type="match status" value="1"/>
</dbReference>
<dbReference type="Pfam" id="PF08240">
    <property type="entry name" value="ADH_N"/>
    <property type="match status" value="1"/>
</dbReference>
<evidence type="ECO:0000313" key="6">
    <source>
        <dbReference type="Proteomes" id="UP000813461"/>
    </source>
</evidence>
<protein>
    <submittedName>
        <fullName evidence="5">ToxD-like zinc binding oxidoreductase</fullName>
    </submittedName>
</protein>
<dbReference type="Gene3D" id="3.90.180.10">
    <property type="entry name" value="Medium-chain alcohol dehydrogenases, catalytic domain"/>
    <property type="match status" value="1"/>
</dbReference>
<dbReference type="SMART" id="SM00829">
    <property type="entry name" value="PKS_ER"/>
    <property type="match status" value="1"/>
</dbReference>